<dbReference type="Proteomes" id="UP000253868">
    <property type="component" value="Chromosome"/>
</dbReference>
<keyword evidence="3" id="KW-1185">Reference proteome</keyword>
<dbReference type="EMBL" id="CP031194">
    <property type="protein sequence ID" value="AXG79323.1"/>
    <property type="molecule type" value="Genomic_DNA"/>
</dbReference>
<feature type="compositionally biased region" description="Basic residues" evidence="1">
    <location>
        <begin position="49"/>
        <end position="60"/>
    </location>
</feature>
<protein>
    <submittedName>
        <fullName evidence="2">Uncharacterized protein</fullName>
    </submittedName>
</protein>
<dbReference type="AlphaFoldDB" id="A0A345HRJ9"/>
<proteinExistence type="predicted"/>
<dbReference type="KEGG" id="spad:DVK44_18550"/>
<reference evidence="3" key="1">
    <citation type="submission" date="2018-07" db="EMBL/GenBank/DDBJ databases">
        <authorList>
            <person name="Zhao J."/>
        </authorList>
    </citation>
    <scope>NUCLEOTIDE SEQUENCE [LARGE SCALE GENOMIC DNA]</scope>
    <source>
        <strain evidence="3">GSSD-12</strain>
    </source>
</reference>
<accession>A0A345HRJ9</accession>
<dbReference type="RefSeq" id="WP_114660656.1">
    <property type="nucleotide sequence ID" value="NZ_CP031194.1"/>
</dbReference>
<evidence type="ECO:0000313" key="3">
    <source>
        <dbReference type="Proteomes" id="UP000253868"/>
    </source>
</evidence>
<evidence type="ECO:0000256" key="1">
    <source>
        <dbReference type="SAM" id="MobiDB-lite"/>
    </source>
</evidence>
<evidence type="ECO:0000313" key="2">
    <source>
        <dbReference type="EMBL" id="AXG79323.1"/>
    </source>
</evidence>
<sequence length="60" mass="6465">MATHLTATTATDGPAGPADLALPLALVQDLLQHHTRRADEVRTVSPRTRAARRRRAAVRG</sequence>
<organism evidence="2 3">
    <name type="scientific">Streptomyces paludis</name>
    <dbReference type="NCBI Taxonomy" id="2282738"/>
    <lineage>
        <taxon>Bacteria</taxon>
        <taxon>Bacillati</taxon>
        <taxon>Actinomycetota</taxon>
        <taxon>Actinomycetes</taxon>
        <taxon>Kitasatosporales</taxon>
        <taxon>Streptomycetaceae</taxon>
        <taxon>Streptomyces</taxon>
    </lineage>
</organism>
<gene>
    <name evidence="2" type="ORF">DVK44_18550</name>
</gene>
<name>A0A345HRJ9_9ACTN</name>
<feature type="region of interest" description="Disordered" evidence="1">
    <location>
        <begin position="35"/>
        <end position="60"/>
    </location>
</feature>